<evidence type="ECO:0000313" key="5">
    <source>
        <dbReference type="Proteomes" id="UP000053815"/>
    </source>
</evidence>
<evidence type="ECO:0000259" key="2">
    <source>
        <dbReference type="Pfam" id="PF17747"/>
    </source>
</evidence>
<dbReference type="PANTHER" id="PTHR31913">
    <property type="entry name" value="VACUOLAR IMPORT AND DEGRADATION PROTEIN 27"/>
    <property type="match status" value="1"/>
</dbReference>
<evidence type="ECO:0000259" key="3">
    <source>
        <dbReference type="Pfam" id="PF17748"/>
    </source>
</evidence>
<dbReference type="InterPro" id="IPR013863">
    <property type="entry name" value="VID27_C"/>
</dbReference>
<dbReference type="Pfam" id="PF08553">
    <property type="entry name" value="VID27"/>
    <property type="match status" value="1"/>
</dbReference>
<dbReference type="AlphaFoldDB" id="A0A0C9M6S3"/>
<dbReference type="InterPro" id="IPR036322">
    <property type="entry name" value="WD40_repeat_dom_sf"/>
</dbReference>
<organism evidence="4">
    <name type="scientific">Mucor ambiguus</name>
    <dbReference type="NCBI Taxonomy" id="91626"/>
    <lineage>
        <taxon>Eukaryota</taxon>
        <taxon>Fungi</taxon>
        <taxon>Fungi incertae sedis</taxon>
        <taxon>Mucoromycota</taxon>
        <taxon>Mucoromycotina</taxon>
        <taxon>Mucoromycetes</taxon>
        <taxon>Mucorales</taxon>
        <taxon>Mucorineae</taxon>
        <taxon>Mucoraceae</taxon>
        <taxon>Mucor</taxon>
    </lineage>
</organism>
<dbReference type="GO" id="GO:0005634">
    <property type="term" value="C:nucleus"/>
    <property type="evidence" value="ECO:0007669"/>
    <property type="project" value="TreeGrafter"/>
</dbReference>
<dbReference type="PANTHER" id="PTHR31913:SF0">
    <property type="entry name" value="VACUOLAR IMPORT AND DEGRADATION PROTEIN 27"/>
    <property type="match status" value="1"/>
</dbReference>
<feature type="domain" description="Vid27 PH-like" evidence="2">
    <location>
        <begin position="216"/>
        <end position="322"/>
    </location>
</feature>
<dbReference type="SUPFAM" id="SSF50978">
    <property type="entry name" value="WD40 repeat-like"/>
    <property type="match status" value="1"/>
</dbReference>
<dbReference type="Pfam" id="PF17748">
    <property type="entry name" value="VID27_N"/>
    <property type="match status" value="1"/>
</dbReference>
<dbReference type="EMBL" id="DF836385">
    <property type="protein sequence ID" value="GAN05606.1"/>
    <property type="molecule type" value="Genomic_DNA"/>
</dbReference>
<dbReference type="InterPro" id="IPR040458">
    <property type="entry name" value="Vid27"/>
</dbReference>
<accession>A0A0C9M6S3</accession>
<name>A0A0C9M6S3_9FUNG</name>
<evidence type="ECO:0000259" key="1">
    <source>
        <dbReference type="Pfam" id="PF08553"/>
    </source>
</evidence>
<evidence type="ECO:0000313" key="4">
    <source>
        <dbReference type="EMBL" id="GAN05606.1"/>
    </source>
</evidence>
<dbReference type="GO" id="GO:0005737">
    <property type="term" value="C:cytoplasm"/>
    <property type="evidence" value="ECO:0007669"/>
    <property type="project" value="TreeGrafter"/>
</dbReference>
<gene>
    <name evidence="4" type="ORF">MAM1_0096c05077</name>
</gene>
<dbReference type="InterPro" id="IPR040768">
    <property type="entry name" value="Vid27_PH"/>
</dbReference>
<protein>
    <submittedName>
        <fullName evidence="4">Vacuolar import and degradation protein 27 protein</fullName>
    </submittedName>
</protein>
<keyword evidence="5" id="KW-1185">Reference proteome</keyword>
<reference evidence="4" key="1">
    <citation type="submission" date="2014-09" db="EMBL/GenBank/DDBJ databases">
        <title>Draft genome sequence of an oleaginous Mucoromycotina fungus Mucor ambiguus NBRC6742.</title>
        <authorList>
            <person name="Takeda I."/>
            <person name="Yamane N."/>
            <person name="Morita T."/>
            <person name="Tamano K."/>
            <person name="Machida M."/>
            <person name="Baker S."/>
            <person name="Koike H."/>
        </authorList>
    </citation>
    <scope>NUCLEOTIDE SEQUENCE</scope>
    <source>
        <strain evidence="4">NBRC 6742</strain>
    </source>
</reference>
<feature type="domain" description="Vid27 N-terminal" evidence="3">
    <location>
        <begin position="10"/>
        <end position="150"/>
    </location>
</feature>
<dbReference type="Pfam" id="PF17747">
    <property type="entry name" value="VID27_PH"/>
    <property type="match status" value="1"/>
</dbReference>
<sequence>MSWRNTYFNVEQTELNRLNDGQFTAQYRDDYHTTVEQIFDSATLQIRRTSTPHQYELIVEALQHSKYASEQMFPINESMQIKLCRSYHTSNSISIIWRSEECNESFEFSCGGSIEADDIKLFMLLLYDCIYEHSHQTSRLNATEADIKRYFPIQTTPKTTSSFLQHTDPQQHTVFNKYDHLISAFSVQNSTPALVKFNYVPYKGSKLSKKHSITEYITSLQAELHEYIPAKESFTMKANVCKVDLVRLQGNFTFALIISGSQNVPPLSQIIEHQINPSFNKAAKVFTWNYIETGRIYSFMLRIPTEELYDDFSASFAQCLFENSTRIPFRKSRKNDQNYVICAFGNSALDDFDPYEYTFDNVSSDDVDDPVDDGVPIGASLEEQAFFDTFSSSKSPILLSAPATSRLFVVESSNIAMYQESQGQMQFVKAFFSIKTLNNQHLQISQAILYKQEEYLLFLDTQHPHNANKIHKFDIAQERVVDEWQIEDESPLLYITPSFKSAPQSKEQTFCGITSNAVFRIDPLQAGKNKIKSSEYKKHITKTDFSVAASTASGHLAVAGNRGDMRLFSALNTMAKTTLPSIGKCILALDTAASGRYIIATCADFLMLIDLQEQHIDQKPIPVILRLRSEHVMLMQNFTEFTGAYFDVENRIIAATGQHLIMWDLQDIYHGRIDTYKVKKLDQVALASCQISTNNNIIVVSAKGITKVPLSKLKTSSTQSLMLEQSAKESEYLEDI</sequence>
<feature type="domain" description="Vacuolar import/degradation Vid27 C-terminal" evidence="1">
    <location>
        <begin position="404"/>
        <end position="725"/>
    </location>
</feature>
<dbReference type="STRING" id="91626.A0A0C9M6S3"/>
<proteinExistence type="predicted"/>
<dbReference type="InterPro" id="IPR040979">
    <property type="entry name" value="Vid27_N"/>
</dbReference>
<dbReference type="Proteomes" id="UP000053815">
    <property type="component" value="Unassembled WGS sequence"/>
</dbReference>
<dbReference type="OrthoDB" id="10251113at2759"/>